<evidence type="ECO:0000256" key="1">
    <source>
        <dbReference type="SAM" id="MobiDB-lite"/>
    </source>
</evidence>
<feature type="compositionally biased region" description="Gly residues" evidence="1">
    <location>
        <begin position="43"/>
        <end position="54"/>
    </location>
</feature>
<dbReference type="Proteomes" id="UP000182100">
    <property type="component" value="Unassembled WGS sequence"/>
</dbReference>
<dbReference type="AlphaFoldDB" id="A0A1G6TAC1"/>
<proteinExistence type="predicted"/>
<evidence type="ECO:0000313" key="2">
    <source>
        <dbReference type="EMBL" id="SDD26082.1"/>
    </source>
</evidence>
<reference evidence="3" key="1">
    <citation type="submission" date="2016-10" db="EMBL/GenBank/DDBJ databases">
        <authorList>
            <person name="Varghese N."/>
            <person name="Submissions S."/>
        </authorList>
    </citation>
    <scope>NUCLEOTIDE SEQUENCE [LARGE SCALE GENOMIC DNA]</scope>
    <source>
        <strain evidence="3">CGMCC 4.3504</strain>
    </source>
</reference>
<dbReference type="STRING" id="67344.SAMN05216505_10696"/>
<name>A0A1G6TAC1_9ACTN</name>
<sequence>MRAFDRAAHPLPRLTSRRHIDFGRASSALCRHSTPRRSLSGLPGRGQSGSGRSAGGPSASRHV</sequence>
<dbReference type="EMBL" id="FMZK01000006">
    <property type="protein sequence ID" value="SDD26082.1"/>
    <property type="molecule type" value="Genomic_DNA"/>
</dbReference>
<feature type="region of interest" description="Disordered" evidence="1">
    <location>
        <begin position="25"/>
        <end position="63"/>
    </location>
</feature>
<accession>A0A1G6TAC1</accession>
<gene>
    <name evidence="2" type="ORF">SAMN05216505_10696</name>
</gene>
<protein>
    <submittedName>
        <fullName evidence="2">Uncharacterized protein</fullName>
    </submittedName>
</protein>
<evidence type="ECO:0000313" key="3">
    <source>
        <dbReference type="Proteomes" id="UP000182100"/>
    </source>
</evidence>
<organism evidence="2 3">
    <name type="scientific">Streptomyces prasinopilosus</name>
    <dbReference type="NCBI Taxonomy" id="67344"/>
    <lineage>
        <taxon>Bacteria</taxon>
        <taxon>Bacillati</taxon>
        <taxon>Actinomycetota</taxon>
        <taxon>Actinomycetes</taxon>
        <taxon>Kitasatosporales</taxon>
        <taxon>Streptomycetaceae</taxon>
        <taxon>Streptomyces</taxon>
    </lineage>
</organism>
<keyword evidence="3" id="KW-1185">Reference proteome</keyword>